<dbReference type="InterPro" id="IPR055126">
    <property type="entry name" value="EDR4-like_N"/>
</dbReference>
<dbReference type="EMBL" id="PQIB02000018">
    <property type="protein sequence ID" value="RLM56367.1"/>
    <property type="molecule type" value="Genomic_DNA"/>
</dbReference>
<name>A0A3L6PFN1_PANMI</name>
<evidence type="ECO:0000259" key="3">
    <source>
        <dbReference type="Pfam" id="PF22910"/>
    </source>
</evidence>
<feature type="region of interest" description="Disordered" evidence="1">
    <location>
        <begin position="825"/>
        <end position="863"/>
    </location>
</feature>
<dbReference type="Proteomes" id="UP000275267">
    <property type="component" value="Unassembled WGS sequence"/>
</dbReference>
<dbReference type="OrthoDB" id="2020426at2759"/>
<accession>A0A3L6PFN1</accession>
<evidence type="ECO:0000313" key="4">
    <source>
        <dbReference type="EMBL" id="RLM56367.1"/>
    </source>
</evidence>
<evidence type="ECO:0000259" key="2">
    <source>
        <dbReference type="Pfam" id="PF11331"/>
    </source>
</evidence>
<feature type="domain" description="Probable zinc-ribbon" evidence="2">
    <location>
        <begin position="420"/>
        <end position="463"/>
    </location>
</feature>
<dbReference type="AlphaFoldDB" id="A0A3L6PFN1"/>
<dbReference type="InterPro" id="IPR021480">
    <property type="entry name" value="Zinc_ribbon_12"/>
</dbReference>
<dbReference type="PANTHER" id="PTHR31105:SF22">
    <property type="entry name" value="OS06G0524300 PROTEIN"/>
    <property type="match status" value="1"/>
</dbReference>
<feature type="compositionally biased region" description="Basic and acidic residues" evidence="1">
    <location>
        <begin position="536"/>
        <end position="549"/>
    </location>
</feature>
<dbReference type="PANTHER" id="PTHR31105">
    <property type="entry name" value="EXTRA-LARGE G-PROTEIN-LIKE"/>
    <property type="match status" value="1"/>
</dbReference>
<feature type="region of interest" description="Disordered" evidence="1">
    <location>
        <begin position="218"/>
        <end position="250"/>
    </location>
</feature>
<keyword evidence="5" id="KW-1185">Reference proteome</keyword>
<gene>
    <name evidence="4" type="ORF">C2845_PM10G12590</name>
</gene>
<organism evidence="4 5">
    <name type="scientific">Panicum miliaceum</name>
    <name type="common">Proso millet</name>
    <name type="synonym">Broomcorn millet</name>
    <dbReference type="NCBI Taxonomy" id="4540"/>
    <lineage>
        <taxon>Eukaryota</taxon>
        <taxon>Viridiplantae</taxon>
        <taxon>Streptophyta</taxon>
        <taxon>Embryophyta</taxon>
        <taxon>Tracheophyta</taxon>
        <taxon>Spermatophyta</taxon>
        <taxon>Magnoliopsida</taxon>
        <taxon>Liliopsida</taxon>
        <taxon>Poales</taxon>
        <taxon>Poaceae</taxon>
        <taxon>PACMAD clade</taxon>
        <taxon>Panicoideae</taxon>
        <taxon>Panicodae</taxon>
        <taxon>Paniceae</taxon>
        <taxon>Panicinae</taxon>
        <taxon>Panicum</taxon>
        <taxon>Panicum sect. Panicum</taxon>
    </lineage>
</organism>
<dbReference type="GO" id="GO:1900150">
    <property type="term" value="P:regulation of defense response to fungus"/>
    <property type="evidence" value="ECO:0007669"/>
    <property type="project" value="InterPro"/>
</dbReference>
<feature type="compositionally biased region" description="Low complexity" evidence="1">
    <location>
        <begin position="828"/>
        <end position="839"/>
    </location>
</feature>
<dbReference type="Pfam" id="PF22910">
    <property type="entry name" value="EDR4-like_1st"/>
    <property type="match status" value="1"/>
</dbReference>
<evidence type="ECO:0000313" key="5">
    <source>
        <dbReference type="Proteomes" id="UP000275267"/>
    </source>
</evidence>
<dbReference type="Pfam" id="PF11331">
    <property type="entry name" value="Zn_ribbon_12"/>
    <property type="match status" value="1"/>
</dbReference>
<evidence type="ECO:0000256" key="1">
    <source>
        <dbReference type="SAM" id="MobiDB-lite"/>
    </source>
</evidence>
<dbReference type="STRING" id="4540.A0A3L6PFN1"/>
<feature type="region of interest" description="Disordered" evidence="1">
    <location>
        <begin position="483"/>
        <end position="581"/>
    </location>
</feature>
<feature type="compositionally biased region" description="Polar residues" evidence="1">
    <location>
        <begin position="518"/>
        <end position="535"/>
    </location>
</feature>
<feature type="domain" description="Enhanced disease resistance 4-like N-terminal" evidence="3">
    <location>
        <begin position="14"/>
        <end position="46"/>
    </location>
</feature>
<protein>
    <submittedName>
        <fullName evidence="4">Uncharacterized protein</fullName>
    </submittedName>
</protein>
<feature type="region of interest" description="Disordered" evidence="1">
    <location>
        <begin position="77"/>
        <end position="122"/>
    </location>
</feature>
<proteinExistence type="predicted"/>
<reference evidence="5" key="1">
    <citation type="journal article" date="2019" name="Nat. Commun.">
        <title>The genome of broomcorn millet.</title>
        <authorList>
            <person name="Zou C."/>
            <person name="Miki D."/>
            <person name="Li D."/>
            <person name="Tang Q."/>
            <person name="Xiao L."/>
            <person name="Rajput S."/>
            <person name="Deng P."/>
            <person name="Jia W."/>
            <person name="Huang R."/>
            <person name="Zhang M."/>
            <person name="Sun Y."/>
            <person name="Hu J."/>
            <person name="Fu X."/>
            <person name="Schnable P.S."/>
            <person name="Li F."/>
            <person name="Zhang H."/>
            <person name="Feng B."/>
            <person name="Zhu X."/>
            <person name="Liu R."/>
            <person name="Schnable J.C."/>
            <person name="Zhu J.-K."/>
            <person name="Zhang H."/>
        </authorList>
    </citation>
    <scope>NUCLEOTIDE SEQUENCE [LARGE SCALE GENOMIC DNA]</scope>
</reference>
<dbReference type="InterPro" id="IPR040244">
    <property type="entry name" value="EDR4-like"/>
</dbReference>
<sequence length="863" mass="94937">MEGEAAAAEAAARIRVVRCPKCDKFLPELPAYSVYVCGGCGAALQAKKKSSAQSSLDADDGNVKYLEVLECVPEASATKPGANTADRSETSTMADVRGKPVYGHHDSVPTGPNPSNPNTLVRDNGKEAKYRHIRDWENGEVGQSLRVRNIFPRSPIKDIPPNAYQGEGLVDYHLKQRYRYTTRECPSERNLDGPSKVRGLEKDRAEILRMLDELRDQVQQSCEVTDRPSGSAPTNRAPDAPSSYGTSDRLSQLRHDAPQLHRNGSHRSPSLNVRSPSVPRVYAALPAQHDRVGYAEPIPHARASSYPASLYPWRNFDNYFFGQHDPDPPLSCRHDGFYHQAACSCLHCCHQEFLPVQGNHLGFNDQRAPYLLNSYGAYPVDSPLFGQQRYCTRGTNTTLKRNHPRANVSKKPAQSCEPVAGGAPFTICYNCYKVLQIPKKQSLSGKEYKLRCGSCSHAILVKLDGNRLDVSEFAVSTHLSVGQENNMRTNEHTPDERSIPAYRFSDGSPASQEKDLHSNLSESENNHTPLGTNSEDTSHSRDLHPEDNVVSHVPSLPHRDHCGSSPSEHSGGGSRSAHSEHEKVILLTESCKQNSVKHVCVSNEMQSPDNEFDHPEYVEDALHVQHGTGRSRATKGNDSFIANLIKRSFKINNGTRNGRARVYVNGFPISDRAVRKAEKFAGAICPGDYWYDYHAGFWGVMGRPCLGMIPPYIPEFNYPMPKNCAGGNTSVFVNGRELHQKDLDLLVTRGLSDSPGRSYVVENSGKVSDEVSGEELYGLGKLAPTRPIVECPGDERSGPLGQVRAVPEDQRSAQSVVELGGALRLRGQPAAPAPQHAPATSAYPDARGSARTFRVKPKESARE</sequence>
<feature type="compositionally biased region" description="Basic and acidic residues" evidence="1">
    <location>
        <begin position="489"/>
        <end position="498"/>
    </location>
</feature>
<comment type="caution">
    <text evidence="4">The sequence shown here is derived from an EMBL/GenBank/DDBJ whole genome shotgun (WGS) entry which is preliminary data.</text>
</comment>